<organism evidence="2 4">
    <name type="scientific">Chryseobacterium jejuense</name>
    <dbReference type="NCBI Taxonomy" id="445960"/>
    <lineage>
        <taxon>Bacteria</taxon>
        <taxon>Pseudomonadati</taxon>
        <taxon>Bacteroidota</taxon>
        <taxon>Flavobacteriia</taxon>
        <taxon>Flavobacteriales</taxon>
        <taxon>Weeksellaceae</taxon>
        <taxon>Chryseobacterium group</taxon>
        <taxon>Chryseobacterium</taxon>
    </lineage>
</organism>
<name>A0A2X2X6R8_CHRJE</name>
<reference evidence="2 4" key="2">
    <citation type="submission" date="2018-06" db="EMBL/GenBank/DDBJ databases">
        <authorList>
            <consortium name="Pathogen Informatics"/>
            <person name="Doyle S."/>
        </authorList>
    </citation>
    <scope>NUCLEOTIDE SEQUENCE [LARGE SCALE GENOMIC DNA]</scope>
    <source>
        <strain evidence="2 4">NCTC13492</strain>
    </source>
</reference>
<proteinExistence type="predicted"/>
<evidence type="ECO:0000313" key="1">
    <source>
        <dbReference type="EMBL" id="SDI11690.1"/>
    </source>
</evidence>
<protein>
    <submittedName>
        <fullName evidence="2">Uncharacterized protein</fullName>
    </submittedName>
</protein>
<dbReference type="EMBL" id="FNEG01000001">
    <property type="protein sequence ID" value="SDI11690.1"/>
    <property type="molecule type" value="Genomic_DNA"/>
</dbReference>
<dbReference type="Proteomes" id="UP000199426">
    <property type="component" value="Unassembled WGS sequence"/>
</dbReference>
<sequence length="52" mass="6100">MLLENAKTLNVILYLRLKDFISDKIEYCLSLADLADNADDIRDIKINYLMHK</sequence>
<dbReference type="EMBL" id="UAWB01000013">
    <property type="protein sequence ID" value="SQB46391.1"/>
    <property type="molecule type" value="Genomic_DNA"/>
</dbReference>
<dbReference type="Proteomes" id="UP000251670">
    <property type="component" value="Unassembled WGS sequence"/>
</dbReference>
<dbReference type="AlphaFoldDB" id="A0A2X2X6R8"/>
<accession>A0A2X2X6R8</accession>
<evidence type="ECO:0000313" key="2">
    <source>
        <dbReference type="EMBL" id="SQB46391.1"/>
    </source>
</evidence>
<keyword evidence="3" id="KW-1185">Reference proteome</keyword>
<reference evidence="1 3" key="1">
    <citation type="submission" date="2016-10" db="EMBL/GenBank/DDBJ databases">
        <authorList>
            <person name="Varghese N."/>
            <person name="Submissions S."/>
        </authorList>
    </citation>
    <scope>NUCLEOTIDE SEQUENCE [LARGE SCALE GENOMIC DNA]</scope>
    <source>
        <strain evidence="1 3">DSM 19299</strain>
    </source>
</reference>
<dbReference type="STRING" id="445960.SAMN05421542_0121"/>
<evidence type="ECO:0000313" key="4">
    <source>
        <dbReference type="Proteomes" id="UP000251670"/>
    </source>
</evidence>
<gene>
    <name evidence="2" type="ORF">NCTC13492_03465</name>
    <name evidence="1" type="ORF">SAMN05421542_0121</name>
</gene>
<evidence type="ECO:0000313" key="3">
    <source>
        <dbReference type="Proteomes" id="UP000199426"/>
    </source>
</evidence>